<dbReference type="STRING" id="1267021.FPB0191_01278"/>
<dbReference type="KEGG" id="fpp:FPB0191_01278"/>
<reference evidence="5 6" key="1">
    <citation type="journal article" date="2014" name="Appl. Environ. Microbiol.">
        <title>Gut symbionts from distinct hosts exhibit genotoxic activity via divergent colibactin biosynthetic pathways.</title>
        <authorList>
            <person name="Engel P."/>
            <person name="Vizcaino M.I."/>
            <person name="Crawford J.M."/>
        </authorList>
    </citation>
    <scope>NUCLEOTIDE SEQUENCE [LARGE SCALE GENOMIC DNA]</scope>
    <source>
        <strain evidence="5 6">PEB0191</strain>
    </source>
</reference>
<keyword evidence="4" id="KW-0275">Fatty acid biosynthesis</keyword>
<gene>
    <name evidence="5" type="ORF">FPB0191_01278</name>
</gene>
<sequence length="193" mass="22854">MNLLAHMHLATLANSSIIGNVAADFVKGDPYRQYPTKIADGIMLHRRIDKRTDQLDAVKQAKSLFQPQYQRVAPITLDIVWDHFLSRYWHRYGLKLDLVTFNNNMQHQINPYIDLFGTEFKQFIQHMWQDNWLIRYANLQFIGKVLNGMANRRPKLISLRNTFMDIEQHYDQLAQIFDSFYPLLVHDATFNKL</sequence>
<dbReference type="OrthoDB" id="8442777at2"/>
<keyword evidence="1" id="KW-0444">Lipid biosynthesis</keyword>
<dbReference type="Proteomes" id="UP000030901">
    <property type="component" value="Chromosome"/>
</dbReference>
<evidence type="ECO:0000256" key="1">
    <source>
        <dbReference type="ARBA" id="ARBA00022516"/>
    </source>
</evidence>
<dbReference type="GO" id="GO:0006633">
    <property type="term" value="P:fatty acid biosynthetic process"/>
    <property type="evidence" value="ECO:0007669"/>
    <property type="project" value="UniProtKB-KW"/>
</dbReference>
<evidence type="ECO:0000256" key="3">
    <source>
        <dbReference type="ARBA" id="ARBA00023098"/>
    </source>
</evidence>
<keyword evidence="3" id="KW-0443">Lipid metabolism</keyword>
<protein>
    <submittedName>
        <fullName evidence="5">Acyl carrier protein phosphodiesterase</fullName>
        <ecNumber evidence="5">3.1.4.14</ecNumber>
    </submittedName>
</protein>
<dbReference type="EMBL" id="CP009056">
    <property type="protein sequence ID" value="AJA45099.1"/>
    <property type="molecule type" value="Genomic_DNA"/>
</dbReference>
<dbReference type="PANTHER" id="PTHR38764">
    <property type="entry name" value="ACYL CARRIER PROTEIN PHOSPHODIESTERASE"/>
    <property type="match status" value="1"/>
</dbReference>
<evidence type="ECO:0000256" key="2">
    <source>
        <dbReference type="ARBA" id="ARBA00022801"/>
    </source>
</evidence>
<dbReference type="PANTHER" id="PTHR38764:SF1">
    <property type="entry name" value="ACYL CARRIER PROTEIN PHOSPHODIESTERASE"/>
    <property type="match status" value="1"/>
</dbReference>
<dbReference type="InterPro" id="IPR007431">
    <property type="entry name" value="ACP_PD"/>
</dbReference>
<dbReference type="RefSeq" id="WP_039104794.1">
    <property type="nucleotide sequence ID" value="NZ_CP009056.1"/>
</dbReference>
<dbReference type="EC" id="3.1.4.14" evidence="5"/>
<proteinExistence type="predicted"/>
<accession>A0A0A7S0N0</accession>
<evidence type="ECO:0000256" key="4">
    <source>
        <dbReference type="ARBA" id="ARBA00023160"/>
    </source>
</evidence>
<organism evidence="5 6">
    <name type="scientific">Frischella perrara</name>
    <dbReference type="NCBI Taxonomy" id="1267021"/>
    <lineage>
        <taxon>Bacteria</taxon>
        <taxon>Pseudomonadati</taxon>
        <taxon>Pseudomonadota</taxon>
        <taxon>Gammaproteobacteria</taxon>
        <taxon>Orbales</taxon>
        <taxon>Orbaceae</taxon>
        <taxon>Frischella</taxon>
    </lineage>
</organism>
<evidence type="ECO:0000313" key="5">
    <source>
        <dbReference type="EMBL" id="AJA45099.1"/>
    </source>
</evidence>
<dbReference type="GO" id="GO:0008770">
    <property type="term" value="F:[acyl-carrier-protein] phosphodiesterase activity"/>
    <property type="evidence" value="ECO:0007669"/>
    <property type="project" value="UniProtKB-EC"/>
</dbReference>
<dbReference type="Pfam" id="PF04336">
    <property type="entry name" value="ACP_PD"/>
    <property type="match status" value="1"/>
</dbReference>
<keyword evidence="4" id="KW-0276">Fatty acid metabolism</keyword>
<name>A0A0A7S0N0_FRIPE</name>
<keyword evidence="6" id="KW-1185">Reference proteome</keyword>
<dbReference type="AlphaFoldDB" id="A0A0A7S0N0"/>
<keyword evidence="2 5" id="KW-0378">Hydrolase</keyword>
<dbReference type="PIRSF" id="PIRSF011489">
    <property type="entry name" value="DUF479"/>
    <property type="match status" value="1"/>
</dbReference>
<dbReference type="HOGENOM" id="CLU_099370_1_0_6"/>
<evidence type="ECO:0000313" key="6">
    <source>
        <dbReference type="Proteomes" id="UP000030901"/>
    </source>
</evidence>